<organism evidence="1 2">
    <name type="scientific">Streptomyces humicola</name>
    <dbReference type="NCBI Taxonomy" id="2953240"/>
    <lineage>
        <taxon>Bacteria</taxon>
        <taxon>Bacillati</taxon>
        <taxon>Actinomycetota</taxon>
        <taxon>Actinomycetes</taxon>
        <taxon>Kitasatosporales</taxon>
        <taxon>Streptomycetaceae</taxon>
        <taxon>Streptomyces</taxon>
    </lineage>
</organism>
<evidence type="ECO:0000313" key="2">
    <source>
        <dbReference type="Proteomes" id="UP001057702"/>
    </source>
</evidence>
<accession>A0ABT1Q133</accession>
<dbReference type="RefSeq" id="WP_255921406.1">
    <property type="nucleotide sequence ID" value="NZ_JANFNG010000013.1"/>
</dbReference>
<sequence length="47" mass="4963">MRALLSVHRSCGDVEPVVGLALRLRELGAEVRVCAPPDFAGATADRS</sequence>
<name>A0ABT1Q133_9ACTN</name>
<reference evidence="1" key="1">
    <citation type="submission" date="2022-06" db="EMBL/GenBank/DDBJ databases">
        <title>Draft genome sequence of Streptomyces sp. RB6PN25 isolated from peat swamp forest in Thailand.</title>
        <authorList>
            <person name="Duangmal K."/>
            <person name="Klaysubun C."/>
        </authorList>
    </citation>
    <scope>NUCLEOTIDE SEQUENCE</scope>
    <source>
        <strain evidence="1">RB6PN25</strain>
    </source>
</reference>
<evidence type="ECO:0008006" key="3">
    <source>
        <dbReference type="Google" id="ProtNLM"/>
    </source>
</evidence>
<protein>
    <recommendedName>
        <fullName evidence="3">Glycosyl transferase</fullName>
    </recommendedName>
</protein>
<proteinExistence type="predicted"/>
<keyword evidence="2" id="KW-1185">Reference proteome</keyword>
<evidence type="ECO:0000313" key="1">
    <source>
        <dbReference type="EMBL" id="MCQ4082447.1"/>
    </source>
</evidence>
<dbReference type="EMBL" id="JANFNG010000013">
    <property type="protein sequence ID" value="MCQ4082447.1"/>
    <property type="molecule type" value="Genomic_DNA"/>
</dbReference>
<comment type="caution">
    <text evidence="1">The sequence shown here is derived from an EMBL/GenBank/DDBJ whole genome shotgun (WGS) entry which is preliminary data.</text>
</comment>
<dbReference type="SUPFAM" id="SSF53756">
    <property type="entry name" value="UDP-Glycosyltransferase/glycogen phosphorylase"/>
    <property type="match status" value="1"/>
</dbReference>
<dbReference type="Proteomes" id="UP001057702">
    <property type="component" value="Unassembled WGS sequence"/>
</dbReference>
<dbReference type="Gene3D" id="3.40.50.2000">
    <property type="entry name" value="Glycogen Phosphorylase B"/>
    <property type="match status" value="1"/>
</dbReference>
<gene>
    <name evidence="1" type="ORF">NGB36_18015</name>
</gene>